<keyword evidence="2" id="KW-0812">Transmembrane</keyword>
<dbReference type="Proteomes" id="UP001230005">
    <property type="component" value="Unassembled WGS sequence"/>
</dbReference>
<organism evidence="4 5">
    <name type="scientific">Evansella vedderi</name>
    <dbReference type="NCBI Taxonomy" id="38282"/>
    <lineage>
        <taxon>Bacteria</taxon>
        <taxon>Bacillati</taxon>
        <taxon>Bacillota</taxon>
        <taxon>Bacilli</taxon>
        <taxon>Bacillales</taxon>
        <taxon>Bacillaceae</taxon>
        <taxon>Evansella</taxon>
    </lineage>
</organism>
<keyword evidence="5" id="KW-1185">Reference proteome</keyword>
<evidence type="ECO:0000313" key="5">
    <source>
        <dbReference type="Proteomes" id="UP001230005"/>
    </source>
</evidence>
<name>A0ABT9ZX26_9BACI</name>
<feature type="transmembrane region" description="Helical" evidence="2">
    <location>
        <begin position="15"/>
        <end position="37"/>
    </location>
</feature>
<feature type="coiled-coil region" evidence="1">
    <location>
        <begin position="38"/>
        <end position="72"/>
    </location>
</feature>
<dbReference type="Pfam" id="PF26347">
    <property type="entry name" value="YtrI_sporulation"/>
    <property type="match status" value="1"/>
</dbReference>
<gene>
    <name evidence="4" type="ORF">J2S74_002420</name>
</gene>
<proteinExistence type="predicted"/>
<dbReference type="EMBL" id="JAUSUG010000008">
    <property type="protein sequence ID" value="MDQ0255038.1"/>
    <property type="molecule type" value="Genomic_DNA"/>
</dbReference>
<dbReference type="InterPro" id="IPR058620">
    <property type="entry name" value="YtrI_C"/>
</dbReference>
<evidence type="ECO:0000256" key="1">
    <source>
        <dbReference type="SAM" id="Coils"/>
    </source>
</evidence>
<feature type="domain" description="Sporulation membrane protein YtrI C-terminal" evidence="3">
    <location>
        <begin position="80"/>
        <end position="164"/>
    </location>
</feature>
<comment type="caution">
    <text evidence="4">The sequence shown here is derived from an EMBL/GenBank/DDBJ whole genome shotgun (WGS) entry which is preliminary data.</text>
</comment>
<dbReference type="InterPro" id="IPR048198">
    <property type="entry name" value="YtrI"/>
</dbReference>
<keyword evidence="1" id="KW-0175">Coiled coil</keyword>
<keyword evidence="2" id="KW-1133">Transmembrane helix</keyword>
<evidence type="ECO:0000259" key="3">
    <source>
        <dbReference type="Pfam" id="PF26347"/>
    </source>
</evidence>
<reference evidence="4 5" key="1">
    <citation type="submission" date="2023-07" db="EMBL/GenBank/DDBJ databases">
        <title>Genomic Encyclopedia of Type Strains, Phase IV (KMG-IV): sequencing the most valuable type-strain genomes for metagenomic binning, comparative biology and taxonomic classification.</title>
        <authorList>
            <person name="Goeker M."/>
        </authorList>
    </citation>
    <scope>NUCLEOTIDE SEQUENCE [LARGE SCALE GENOMIC DNA]</scope>
    <source>
        <strain evidence="4 5">DSM 9768</strain>
    </source>
</reference>
<sequence length="167" mass="19704">MRIPPLYNDKSWQRFFAGFILGMLFGWLFFLYHFGLVHEKLVMEINKQKTTIETQENKIESLQKDQAEKNEQIQKSLTVQDITINFVNEKDVKLSELTLHDIRSNITNELEDLRNKNIETVRNSKELLIKAVENKAFLINSKRFHLKIEQLIIDTSLEINVRIEAAE</sequence>
<accession>A0ABT9ZX26</accession>
<protein>
    <submittedName>
        <fullName evidence="4">tRNA U34 5-carboxymethylaminomethyl modifying enzyme MnmG/GidA</fullName>
    </submittedName>
</protein>
<evidence type="ECO:0000313" key="4">
    <source>
        <dbReference type="EMBL" id="MDQ0255038.1"/>
    </source>
</evidence>
<keyword evidence="2" id="KW-0472">Membrane</keyword>
<dbReference type="NCBIfam" id="NF041479">
    <property type="entry name" value="spor_membprot_YtrI"/>
    <property type="match status" value="1"/>
</dbReference>
<dbReference type="RefSeq" id="WP_307325832.1">
    <property type="nucleotide sequence ID" value="NZ_JAUSUG010000008.1"/>
</dbReference>
<evidence type="ECO:0000256" key="2">
    <source>
        <dbReference type="SAM" id="Phobius"/>
    </source>
</evidence>